<feature type="compositionally biased region" description="Basic and acidic residues" evidence="1">
    <location>
        <begin position="334"/>
        <end position="356"/>
    </location>
</feature>
<name>A0A9Q8P363_PASFU</name>
<feature type="compositionally biased region" description="Polar residues" evidence="1">
    <location>
        <begin position="25"/>
        <end position="34"/>
    </location>
</feature>
<sequence>MFESLKGLGFSSLFAGHSRGAVNGGNNLAHNRTNGSSDGSPPSSAAGRSIVMEYPPSNPTPLDTHITRRKTSNYFLTTPKKSTAGASRSEKKNEWVWLWERQVLPVYANGLDDLAALTAGELHARHERERIRAALLADNFDTNPTAMLTGKFFYAPDTYTITPGRDDEEEDSEYEMKASASGHIIMPDGIHNLKIRKFLSLKDLGTAVMCCRTTTRTGRGFKDLVHGDCRSQSLIRILSLWDSQNRTDYQGGVGYWQPLVLADSKYPGHDESMLDLRIVIIQNTEYVKATKERLDLESETRLAAIYRYATQLGPYFDTKEHRVALPNFALSADHGNDRGRSRWPQDRRDNGNDHRSRSPWRSSRATEVRRPSSPLPATGSRNGVNRAEMASVNAQAAGHNQALGKSLPYDGTPRAAAPSAFRPPVIQAHVGRAPANARQDQAVQEVADRNPTTGALGQGKGKQRASDIGQPWDTRGVMTKMADQMQRTAKIVGESIQGDAGPSHTKSWKR</sequence>
<dbReference type="GeneID" id="71981890"/>
<feature type="compositionally biased region" description="Low complexity" evidence="1">
    <location>
        <begin position="35"/>
        <end position="49"/>
    </location>
</feature>
<feature type="region of interest" description="Disordered" evidence="1">
    <location>
        <begin position="449"/>
        <end position="474"/>
    </location>
</feature>
<proteinExistence type="predicted"/>
<dbReference type="EMBL" id="CP090163">
    <property type="protein sequence ID" value="UJO11387.1"/>
    <property type="molecule type" value="Genomic_DNA"/>
</dbReference>
<evidence type="ECO:0000313" key="2">
    <source>
        <dbReference type="EMBL" id="UJO11387.1"/>
    </source>
</evidence>
<dbReference type="RefSeq" id="XP_047755753.1">
    <property type="nucleotide sequence ID" value="XM_047901160.1"/>
</dbReference>
<keyword evidence="3" id="KW-1185">Reference proteome</keyword>
<accession>A0A9Q8P363</accession>
<evidence type="ECO:0000313" key="3">
    <source>
        <dbReference type="Proteomes" id="UP000756132"/>
    </source>
</evidence>
<reference evidence="2" key="1">
    <citation type="submission" date="2021-12" db="EMBL/GenBank/DDBJ databases">
        <authorList>
            <person name="Zaccaron A."/>
            <person name="Stergiopoulos I."/>
        </authorList>
    </citation>
    <scope>NUCLEOTIDE SEQUENCE</scope>
    <source>
        <strain evidence="2">Race5_Kim</strain>
    </source>
</reference>
<protein>
    <submittedName>
        <fullName evidence="2">Uncharacterized protein</fullName>
    </submittedName>
</protein>
<feature type="region of interest" description="Disordered" evidence="1">
    <location>
        <begin position="331"/>
        <end position="384"/>
    </location>
</feature>
<gene>
    <name evidence="2" type="ORF">CLAFUR5_02012</name>
</gene>
<evidence type="ECO:0000256" key="1">
    <source>
        <dbReference type="SAM" id="MobiDB-lite"/>
    </source>
</evidence>
<dbReference type="KEGG" id="ffu:CLAFUR5_02012"/>
<organism evidence="2 3">
    <name type="scientific">Passalora fulva</name>
    <name type="common">Tomato leaf mold</name>
    <name type="synonym">Cladosporium fulvum</name>
    <dbReference type="NCBI Taxonomy" id="5499"/>
    <lineage>
        <taxon>Eukaryota</taxon>
        <taxon>Fungi</taxon>
        <taxon>Dikarya</taxon>
        <taxon>Ascomycota</taxon>
        <taxon>Pezizomycotina</taxon>
        <taxon>Dothideomycetes</taxon>
        <taxon>Dothideomycetidae</taxon>
        <taxon>Mycosphaerellales</taxon>
        <taxon>Mycosphaerellaceae</taxon>
        <taxon>Fulvia</taxon>
    </lineage>
</organism>
<dbReference type="AlphaFoldDB" id="A0A9Q8P363"/>
<reference evidence="2" key="2">
    <citation type="journal article" date="2022" name="Microb. Genom.">
        <title>A chromosome-scale genome assembly of the tomato pathogen Cladosporium fulvum reveals a compartmentalized genome architecture and the presence of a dispensable chromosome.</title>
        <authorList>
            <person name="Zaccaron A.Z."/>
            <person name="Chen L.H."/>
            <person name="Samaras A."/>
            <person name="Stergiopoulos I."/>
        </authorList>
    </citation>
    <scope>NUCLEOTIDE SEQUENCE</scope>
    <source>
        <strain evidence="2">Race5_Kim</strain>
    </source>
</reference>
<dbReference type="Proteomes" id="UP000756132">
    <property type="component" value="Chromosome 1"/>
</dbReference>
<feature type="region of interest" description="Disordered" evidence="1">
    <location>
        <begin position="25"/>
        <end position="65"/>
    </location>
</feature>